<reference evidence="1 2" key="1">
    <citation type="journal article" date="2015" name="Infect. Genet. Evol.">
        <title>Genomic sequences of six botulinum neurotoxin-producing strains representing three clostridial species illustrate the mobility and diversity of botulinum neurotoxin genes.</title>
        <authorList>
            <person name="Smith T.J."/>
            <person name="Hill K.K."/>
            <person name="Xie G."/>
            <person name="Foley B.T."/>
            <person name="Williamson C.H."/>
            <person name="Foster J.T."/>
            <person name="Johnson S.L."/>
            <person name="Chertkov O."/>
            <person name="Teshima H."/>
            <person name="Gibbons H.S."/>
            <person name="Johnsky L.A."/>
            <person name="Karavis M.A."/>
            <person name="Smith L.A."/>
        </authorList>
    </citation>
    <scope>NUCLEOTIDE SEQUENCE [LARGE SCALE GENOMIC DNA]</scope>
    <source>
        <strain evidence="1 2">CDC 2741</strain>
    </source>
</reference>
<dbReference type="STRING" id="29341.RSJ17_04680"/>
<sequence length="292" mass="35534">MDIITNLHNECRRYCMYHSSFWYKEYFYLFNRVEYRDYKTKMYAEYELEALNNALAREKILSSILKEIEKTVPEDFKTTEELKRYIMYSCENVHIDVDKYCMESYSFEKEEIIYGAIEDEKKEFKDFVISLNEKRLKYVKPLFYRRVLGEEEGIRIKNCLLEARRKFRKAENDSLFGDYFFIDKKVSPQILRNILVSHEIKKLYEIDTSKEVYLEIDVSIFNPYGKISREDTSIFNPYEKINREKIFSSNAMDWVFYADHEDYVRIDGKWLIDDIISEVPEVQNMLNEYIYK</sequence>
<dbReference type="AlphaFoldDB" id="A0A0C1TZK2"/>
<name>A0A0C1TZK2_9CLOT</name>
<protein>
    <submittedName>
        <fullName evidence="1">Uncharacterized protein</fullName>
    </submittedName>
</protein>
<evidence type="ECO:0000313" key="2">
    <source>
        <dbReference type="Proteomes" id="UP000031366"/>
    </source>
</evidence>
<dbReference type="RefSeq" id="WP_145953028.1">
    <property type="nucleotide sequence ID" value="NZ_AYSO01000020.1"/>
</dbReference>
<dbReference type="EMBL" id="AYSO01000020">
    <property type="protein sequence ID" value="KIE44733.1"/>
    <property type="molecule type" value="Genomic_DNA"/>
</dbReference>
<evidence type="ECO:0000313" key="1">
    <source>
        <dbReference type="EMBL" id="KIE44733.1"/>
    </source>
</evidence>
<dbReference type="Proteomes" id="UP000031366">
    <property type="component" value="Unassembled WGS sequence"/>
</dbReference>
<organism evidence="1 2">
    <name type="scientific">Clostridium argentinense CDC 2741</name>
    <dbReference type="NCBI Taxonomy" id="1418104"/>
    <lineage>
        <taxon>Bacteria</taxon>
        <taxon>Bacillati</taxon>
        <taxon>Bacillota</taxon>
        <taxon>Clostridia</taxon>
        <taxon>Eubacteriales</taxon>
        <taxon>Clostridiaceae</taxon>
        <taxon>Clostridium</taxon>
    </lineage>
</organism>
<proteinExistence type="predicted"/>
<keyword evidence="2" id="KW-1185">Reference proteome</keyword>
<comment type="caution">
    <text evidence="1">The sequence shown here is derived from an EMBL/GenBank/DDBJ whole genome shotgun (WGS) entry which is preliminary data.</text>
</comment>
<accession>A0A0C1TZK2</accession>
<gene>
    <name evidence="1" type="ORF">U732_376</name>
</gene>
<dbReference type="OrthoDB" id="3395557at2"/>